<dbReference type="PANTHER" id="PTHR42709:SF4">
    <property type="entry name" value="INNER MEMBRANE PROTEIN YQAA"/>
    <property type="match status" value="1"/>
</dbReference>
<dbReference type="RefSeq" id="WP_347165637.1">
    <property type="nucleotide sequence ID" value="NZ_JBDNCH010000002.1"/>
</dbReference>
<evidence type="ECO:0000313" key="4">
    <source>
        <dbReference type="Proteomes" id="UP001428774"/>
    </source>
</evidence>
<keyword evidence="1" id="KW-0812">Transmembrane</keyword>
<evidence type="ECO:0000313" key="3">
    <source>
        <dbReference type="EMBL" id="MEN9060457.1"/>
    </source>
</evidence>
<gene>
    <name evidence="3" type="ORF">ABFB10_04860</name>
</gene>
<comment type="caution">
    <text evidence="3">The sequence shown here is derived from an EMBL/GenBank/DDBJ whole genome shotgun (WGS) entry which is preliminary data.</text>
</comment>
<evidence type="ECO:0000259" key="2">
    <source>
        <dbReference type="Pfam" id="PF09335"/>
    </source>
</evidence>
<dbReference type="InterPro" id="IPR032816">
    <property type="entry name" value="VTT_dom"/>
</dbReference>
<protein>
    <submittedName>
        <fullName evidence="3">YqaA family protein</fullName>
    </submittedName>
</protein>
<feature type="transmembrane region" description="Helical" evidence="1">
    <location>
        <begin position="41"/>
        <end position="62"/>
    </location>
</feature>
<dbReference type="EMBL" id="JBDNCH010000002">
    <property type="protein sequence ID" value="MEN9060457.1"/>
    <property type="molecule type" value="Genomic_DNA"/>
</dbReference>
<sequence length="145" mass="15583">MWDEAAGLGGLFLAAFGAATLLPFQSEVVFAAMQAAGAAPLGWMLAVASIGNTLGSVVNYWMGRGAERLKHRRWFPASAGQMARAQDWYGRWGLWTLLLSWAPPGDAITVVAGVMRTPFWTFLALVAVAKTGRYLVLAGALDRLL</sequence>
<dbReference type="Pfam" id="PF09335">
    <property type="entry name" value="VTT_dom"/>
    <property type="match status" value="1"/>
</dbReference>
<accession>A0AAW9SCC6</accession>
<dbReference type="AlphaFoldDB" id="A0AAW9SCC6"/>
<feature type="transmembrane region" description="Helical" evidence="1">
    <location>
        <begin position="119"/>
        <end position="141"/>
    </location>
</feature>
<feature type="domain" description="VTT" evidence="2">
    <location>
        <begin position="33"/>
        <end position="140"/>
    </location>
</feature>
<dbReference type="InterPro" id="IPR051311">
    <property type="entry name" value="DedA_domain"/>
</dbReference>
<proteinExistence type="predicted"/>
<evidence type="ECO:0000256" key="1">
    <source>
        <dbReference type="SAM" id="Phobius"/>
    </source>
</evidence>
<name>A0AAW9SCC6_9RHOB</name>
<organism evidence="3 4">
    <name type="scientific">Ponticoccus litoralis</name>
    <dbReference type="NCBI Taxonomy" id="422297"/>
    <lineage>
        <taxon>Bacteria</taxon>
        <taxon>Pseudomonadati</taxon>
        <taxon>Pseudomonadota</taxon>
        <taxon>Alphaproteobacteria</taxon>
        <taxon>Rhodobacterales</taxon>
        <taxon>Roseobacteraceae</taxon>
        <taxon>Ponticoccus</taxon>
    </lineage>
</organism>
<keyword evidence="4" id="KW-1185">Reference proteome</keyword>
<dbReference type="Proteomes" id="UP001428774">
    <property type="component" value="Unassembled WGS sequence"/>
</dbReference>
<dbReference type="PANTHER" id="PTHR42709">
    <property type="entry name" value="ALKALINE PHOSPHATASE LIKE PROTEIN"/>
    <property type="match status" value="1"/>
</dbReference>
<feature type="transmembrane region" description="Helical" evidence="1">
    <location>
        <begin position="92"/>
        <end position="113"/>
    </location>
</feature>
<reference evidence="3 4" key="1">
    <citation type="submission" date="2024-05" db="EMBL/GenBank/DDBJ databases">
        <title>Genome sequence of Ponticoccus litoralis KCCM 90028.</title>
        <authorList>
            <person name="Kim J.M."/>
            <person name="Lee J.K."/>
            <person name="Choi B.J."/>
            <person name="Bayburt H."/>
            <person name="Baek J.H."/>
            <person name="Jeon C.O."/>
        </authorList>
    </citation>
    <scope>NUCLEOTIDE SEQUENCE [LARGE SCALE GENOMIC DNA]</scope>
    <source>
        <strain evidence="3 4">KCCM 90028</strain>
    </source>
</reference>
<keyword evidence="1" id="KW-0472">Membrane</keyword>
<keyword evidence="1" id="KW-1133">Transmembrane helix</keyword>